<accession>A0A165NDE3</accession>
<protein>
    <recommendedName>
        <fullName evidence="3">F-box domain-containing protein</fullName>
    </recommendedName>
</protein>
<evidence type="ECO:0008006" key="3">
    <source>
        <dbReference type="Google" id="ProtNLM"/>
    </source>
</evidence>
<name>A0A165NDE3_9APHY</name>
<reference evidence="1 2" key="1">
    <citation type="journal article" date="2016" name="Mol. Biol. Evol.">
        <title>Comparative Genomics of Early-Diverging Mushroom-Forming Fungi Provides Insights into the Origins of Lignocellulose Decay Capabilities.</title>
        <authorList>
            <person name="Nagy L.G."/>
            <person name="Riley R."/>
            <person name="Tritt A."/>
            <person name="Adam C."/>
            <person name="Daum C."/>
            <person name="Floudas D."/>
            <person name="Sun H."/>
            <person name="Yadav J.S."/>
            <person name="Pangilinan J."/>
            <person name="Larsson K.H."/>
            <person name="Matsuura K."/>
            <person name="Barry K."/>
            <person name="Labutti K."/>
            <person name="Kuo R."/>
            <person name="Ohm R.A."/>
            <person name="Bhattacharya S.S."/>
            <person name="Shirouzu T."/>
            <person name="Yoshinaga Y."/>
            <person name="Martin F.M."/>
            <person name="Grigoriev I.V."/>
            <person name="Hibbett D.S."/>
        </authorList>
    </citation>
    <scope>NUCLEOTIDE SEQUENCE [LARGE SCALE GENOMIC DNA]</scope>
    <source>
        <strain evidence="1 2">L-15889</strain>
    </source>
</reference>
<evidence type="ECO:0000313" key="1">
    <source>
        <dbReference type="EMBL" id="KZT66836.1"/>
    </source>
</evidence>
<keyword evidence="2" id="KW-1185">Reference proteome</keyword>
<evidence type="ECO:0000313" key="2">
    <source>
        <dbReference type="Proteomes" id="UP000076727"/>
    </source>
</evidence>
<organism evidence="1 2">
    <name type="scientific">Daedalea quercina L-15889</name>
    <dbReference type="NCBI Taxonomy" id="1314783"/>
    <lineage>
        <taxon>Eukaryota</taxon>
        <taxon>Fungi</taxon>
        <taxon>Dikarya</taxon>
        <taxon>Basidiomycota</taxon>
        <taxon>Agaricomycotina</taxon>
        <taxon>Agaricomycetes</taxon>
        <taxon>Polyporales</taxon>
        <taxon>Fomitopsis</taxon>
    </lineage>
</organism>
<dbReference type="Proteomes" id="UP000076727">
    <property type="component" value="Unassembled WGS sequence"/>
</dbReference>
<gene>
    <name evidence="1" type="ORF">DAEQUDRAFT_714361</name>
</gene>
<dbReference type="EMBL" id="KV429083">
    <property type="protein sequence ID" value="KZT66836.1"/>
    <property type="molecule type" value="Genomic_DNA"/>
</dbReference>
<dbReference type="AlphaFoldDB" id="A0A165NDE3"/>
<proteinExistence type="predicted"/>
<dbReference type="OrthoDB" id="2804727at2759"/>
<sequence length="449" mass="50132">MLEFRFRSADEVPIGDARLSGAATKYPPLEIQERILDFLAGSIDPGSREALKSCMLVCKAWTPRCRFHLLYEVHLRGRQETFAFAKLLDSNRRFRKEVVYVHVGMRSGEQAPMEHLGSFAARFAGRLPALFDLAIHNAELKSSTLRQDTYLHLSGFSSLRQLSFVNVTFQTLTTFSRILCSFPGITLVQCTGVDLSDPFRLRPSILPITRPNIRHLGIDGSPASAVKILDTFATTSLAFALRTVVLGYRTAVPLRELTNSVQRLLDSAGDSLRTFTCVVDHSSFMRDDRNVVYMNFAPSSRLERIILRMPLHADAFISWIPPLLSSVTFNGDGETHSRAVGGFGMLGARHSHVSAGVREAKKTRHRASCTAERSALLASVVRYHHVSNASTSSTRGATPIRTIIQRDLNPERPTRYLCIPITQEQSKRATDKICHMACLPITFKRLAMD</sequence>